<dbReference type="Proteomes" id="UP000241249">
    <property type="component" value="Segment"/>
</dbReference>
<dbReference type="RefSeq" id="YP_009618413.1">
    <property type="nucleotide sequence ID" value="NC_042074.1"/>
</dbReference>
<proteinExistence type="predicted"/>
<name>A0A2D0YLM5_9CAUD</name>
<organism evidence="1 2">
    <name type="scientific">Vibrio phage JSF10</name>
    <dbReference type="NCBI Taxonomy" id="1983593"/>
    <lineage>
        <taxon>Viruses</taxon>
        <taxon>Duplodnaviria</taxon>
        <taxon>Heunggongvirae</taxon>
        <taxon>Uroviricota</taxon>
        <taxon>Caudoviricetes</taxon>
        <taxon>Demerecviridae</taxon>
        <taxon>Ermolyevavirinae</taxon>
        <taxon>Jesfedecavirus</taxon>
        <taxon>Jesfedecavirus JSF10</taxon>
    </lineage>
</organism>
<accession>A0A2D0YLM5</accession>
<dbReference type="OrthoDB" id="31428at10239"/>
<sequence>MTKEINGYMPVGMLQSLVVTIAYKPDYENTTSLADEVPSPETIVVSEMYVVDFINQSQFYLGLEEFVDFDKEPEEQCSAIAKFIEPKPGFCPYVVNAMFVDFMGKVQVIEDLDAQSNFPSSYSLK</sequence>
<dbReference type="KEGG" id="vg:40094960"/>
<dbReference type="GeneID" id="40094960"/>
<protein>
    <submittedName>
        <fullName evidence="1">Uncharacterized protein</fullName>
    </submittedName>
</protein>
<evidence type="ECO:0000313" key="1">
    <source>
        <dbReference type="EMBL" id="ASV43386.1"/>
    </source>
</evidence>
<dbReference type="EMBL" id="KY883654">
    <property type="protein sequence ID" value="ASV43386.1"/>
    <property type="molecule type" value="Genomic_DNA"/>
</dbReference>
<reference evidence="1 2" key="1">
    <citation type="journal article" date="2017" name="Sci. Rep.">
        <title>Analysis of the CRISPR-Cas system in bacteriophages active on epidemic strains of Vibrio cholerae in Bangladesh.</title>
        <authorList>
            <person name="Naser I.B."/>
            <person name="Hoque M.M."/>
            <person name="Nahid M.A."/>
            <person name="Tareq T.M."/>
            <person name="Rocky M.K."/>
            <person name="Faruque S.M."/>
        </authorList>
    </citation>
    <scope>NUCLEOTIDE SEQUENCE [LARGE SCALE GENOMIC DNA]</scope>
</reference>
<evidence type="ECO:0000313" key="2">
    <source>
        <dbReference type="Proteomes" id="UP000241249"/>
    </source>
</evidence>
<keyword evidence="2" id="KW-1185">Reference proteome</keyword>